<feature type="transmembrane region" description="Helical" evidence="1">
    <location>
        <begin position="363"/>
        <end position="385"/>
    </location>
</feature>
<feature type="transmembrane region" description="Helical" evidence="1">
    <location>
        <begin position="334"/>
        <end position="351"/>
    </location>
</feature>
<comment type="caution">
    <text evidence="2">The sequence shown here is derived from an EMBL/GenBank/DDBJ whole genome shotgun (WGS) entry which is preliminary data.</text>
</comment>
<keyword evidence="1" id="KW-1133">Transmembrane helix</keyword>
<dbReference type="Gene3D" id="1.25.40.10">
    <property type="entry name" value="Tetratricopeptide repeat domain"/>
    <property type="match status" value="1"/>
</dbReference>
<keyword evidence="1" id="KW-0812">Transmembrane</keyword>
<feature type="transmembrane region" description="Helical" evidence="1">
    <location>
        <begin position="48"/>
        <end position="66"/>
    </location>
</feature>
<protein>
    <submittedName>
        <fullName evidence="2">Uncharacterized protein</fullName>
    </submittedName>
</protein>
<dbReference type="InterPro" id="IPR011990">
    <property type="entry name" value="TPR-like_helical_dom_sf"/>
</dbReference>
<keyword evidence="1" id="KW-0472">Membrane</keyword>
<organism evidence="2 3">
    <name type="scientific">Eiseniibacteriota bacterium</name>
    <dbReference type="NCBI Taxonomy" id="2212470"/>
    <lineage>
        <taxon>Bacteria</taxon>
        <taxon>Candidatus Eiseniibacteriota</taxon>
    </lineage>
</organism>
<proteinExistence type="predicted"/>
<evidence type="ECO:0000313" key="3">
    <source>
        <dbReference type="Proteomes" id="UP000317691"/>
    </source>
</evidence>
<evidence type="ECO:0000313" key="2">
    <source>
        <dbReference type="EMBL" id="TMQ65921.1"/>
    </source>
</evidence>
<dbReference type="SUPFAM" id="SSF48452">
    <property type="entry name" value="TPR-like"/>
    <property type="match status" value="1"/>
</dbReference>
<feature type="transmembrane region" description="Helical" evidence="1">
    <location>
        <begin position="87"/>
        <end position="105"/>
    </location>
</feature>
<feature type="transmembrane region" description="Helical" evidence="1">
    <location>
        <begin position="158"/>
        <end position="177"/>
    </location>
</feature>
<dbReference type="EMBL" id="VBOZ01000010">
    <property type="protein sequence ID" value="TMQ65921.1"/>
    <property type="molecule type" value="Genomic_DNA"/>
</dbReference>
<feature type="transmembrane region" description="Helical" evidence="1">
    <location>
        <begin position="233"/>
        <end position="259"/>
    </location>
</feature>
<reference evidence="2 3" key="1">
    <citation type="journal article" date="2019" name="Nat. Microbiol.">
        <title>Mediterranean grassland soil C-N compound turnover is dependent on rainfall and depth, and is mediated by genomically divergent microorganisms.</title>
        <authorList>
            <person name="Diamond S."/>
            <person name="Andeer P.F."/>
            <person name="Li Z."/>
            <person name="Crits-Christoph A."/>
            <person name="Burstein D."/>
            <person name="Anantharaman K."/>
            <person name="Lane K.R."/>
            <person name="Thomas B.C."/>
            <person name="Pan C."/>
            <person name="Northen T.R."/>
            <person name="Banfield J.F."/>
        </authorList>
    </citation>
    <scope>NUCLEOTIDE SEQUENCE [LARGE SCALE GENOMIC DNA]</scope>
    <source>
        <strain evidence="2">WS_9</strain>
    </source>
</reference>
<feature type="transmembrane region" description="Helical" evidence="1">
    <location>
        <begin position="271"/>
        <end position="289"/>
    </location>
</feature>
<dbReference type="Proteomes" id="UP000317691">
    <property type="component" value="Unassembled WGS sequence"/>
</dbReference>
<gene>
    <name evidence="2" type="ORF">E6K79_03370</name>
</gene>
<dbReference type="AlphaFoldDB" id="A0A538TQL6"/>
<feature type="transmembrane region" description="Helical" evidence="1">
    <location>
        <begin position="189"/>
        <end position="221"/>
    </location>
</feature>
<name>A0A538TQL6_UNCEI</name>
<accession>A0A538TQL6</accession>
<feature type="transmembrane region" description="Helical" evidence="1">
    <location>
        <begin position="391"/>
        <end position="411"/>
    </location>
</feature>
<sequence length="612" mass="65838">MSIRAARFVFLGFCIAYFAAMLLASQSPGPLAWGLHSFGFLQGGVRTALVALFLGAAALTFCGCVAKSSAAPAEERDTAPGPPDASRFPKLVALLLLFCAALYVLRARTHLLGDGTVWLTILKTGQHQAYSEPLAAAVWVAFGSIVRSLLPGATAAEFGLLSILCGGLSFLICFAMAKHLDPETRRDALFLLLTLGVTGLYCGYLESYPPVMVLVLGYLWLGFRSLSGKGAFAAIPVLLSLATASHFLTLYLWPSYLYLVARQERRMSHRILWCLVPVVLTPALALLAGSRPSDWLESLRIALDASTLSGAASGGWKFTLPHLLGHAADLANEALLIMPIAMLLAIAALTTRSVRQWLRSREAMYLAAAMFPGLAAAFLLALPAPAVDWDLLALLFVPACVLAIGLGARLVHGAPVLFRVGVASLSLCAVLPFLLVSANEEASLRRFRTLIGPGTRIPAQGRAYPNSVLAEFYEDRGDYRSALAYAGRAYEAEPTNPRYSVMVGSEYFRVGDHAKAARSYEEAIGRGWDRASTRHDLGLSYAYLGRGADALQELRAAAGRPGGERPDYLHDLGVAYDHAGYPDSARAVWTRVLDHWPGYAPTVKALASQARR</sequence>
<evidence type="ECO:0000256" key="1">
    <source>
        <dbReference type="SAM" id="Phobius"/>
    </source>
</evidence>
<feature type="transmembrane region" description="Helical" evidence="1">
    <location>
        <begin position="416"/>
        <end position="436"/>
    </location>
</feature>